<evidence type="ECO:0000313" key="3">
    <source>
        <dbReference type="Proteomes" id="UP000277579"/>
    </source>
</evidence>
<keyword evidence="1" id="KW-1133">Transmembrane helix</keyword>
<evidence type="ECO:0000256" key="1">
    <source>
        <dbReference type="SAM" id="Phobius"/>
    </source>
</evidence>
<organism evidence="2 3">
    <name type="scientific">Flavobacterium endophyticum</name>
    <dbReference type="NCBI Taxonomy" id="1540163"/>
    <lineage>
        <taxon>Bacteria</taxon>
        <taxon>Pseudomonadati</taxon>
        <taxon>Bacteroidota</taxon>
        <taxon>Flavobacteriia</taxon>
        <taxon>Flavobacteriales</taxon>
        <taxon>Flavobacteriaceae</taxon>
        <taxon>Flavobacterium</taxon>
    </lineage>
</organism>
<feature type="transmembrane region" description="Helical" evidence="1">
    <location>
        <begin position="44"/>
        <end position="70"/>
    </location>
</feature>
<proteinExistence type="predicted"/>
<comment type="caution">
    <text evidence="2">The sequence shown here is derived from an EMBL/GenBank/DDBJ whole genome shotgun (WGS) entry which is preliminary data.</text>
</comment>
<gene>
    <name evidence="2" type="ORF">CLV94_3150</name>
</gene>
<evidence type="ECO:0000313" key="2">
    <source>
        <dbReference type="EMBL" id="RKS19199.1"/>
    </source>
</evidence>
<feature type="transmembrane region" description="Helical" evidence="1">
    <location>
        <begin position="12"/>
        <end position="32"/>
    </location>
</feature>
<protein>
    <submittedName>
        <fullName evidence="2">Uncharacterized protein</fullName>
    </submittedName>
</protein>
<accession>A0A495M4J0</accession>
<keyword evidence="3" id="KW-1185">Reference proteome</keyword>
<dbReference type="Proteomes" id="UP000277579">
    <property type="component" value="Unassembled WGS sequence"/>
</dbReference>
<name>A0A495M4J0_9FLAO</name>
<reference evidence="2 3" key="1">
    <citation type="submission" date="2018-10" db="EMBL/GenBank/DDBJ databases">
        <title>Genomic Encyclopedia of Archaeal and Bacterial Type Strains, Phase II (KMG-II): from individual species to whole genera.</title>
        <authorList>
            <person name="Goeker M."/>
        </authorList>
    </citation>
    <scope>NUCLEOTIDE SEQUENCE [LARGE SCALE GENOMIC DNA]</scope>
    <source>
        <strain evidence="2 3">DSM 29537</strain>
    </source>
</reference>
<dbReference type="AlphaFoldDB" id="A0A495M4J0"/>
<keyword evidence="1" id="KW-0812">Transmembrane</keyword>
<sequence length="115" mass="13585">MPDLLVQLKHKIMKIASLFLSIFVFAIAAYFFAVDFRSSFELNYIIYMSLLLILMSICVVGIMINLPLFIRGRRKVNVFLYSNFSQKKLAAKHKRIIRLKQHNHFKEEPKYQDTV</sequence>
<keyword evidence="1" id="KW-0472">Membrane</keyword>
<dbReference type="EMBL" id="RBLC01000005">
    <property type="protein sequence ID" value="RKS19199.1"/>
    <property type="molecule type" value="Genomic_DNA"/>
</dbReference>